<feature type="domain" description="HTH La-type RNA-binding" evidence="5">
    <location>
        <begin position="118"/>
        <end position="207"/>
    </location>
</feature>
<dbReference type="Gene3D" id="1.10.10.10">
    <property type="entry name" value="Winged helix-like DNA-binding domain superfamily/Winged helix DNA-binding domain"/>
    <property type="match status" value="1"/>
</dbReference>
<organism evidence="6 7">
    <name type="scientific">Acanthocheilonema viteae</name>
    <name type="common">Filarial nematode worm</name>
    <name type="synonym">Dipetalonema viteae</name>
    <dbReference type="NCBI Taxonomy" id="6277"/>
    <lineage>
        <taxon>Eukaryota</taxon>
        <taxon>Metazoa</taxon>
        <taxon>Ecdysozoa</taxon>
        <taxon>Nematoda</taxon>
        <taxon>Chromadorea</taxon>
        <taxon>Rhabditida</taxon>
        <taxon>Spirurina</taxon>
        <taxon>Spiruromorpha</taxon>
        <taxon>Filarioidea</taxon>
        <taxon>Onchocercidae</taxon>
        <taxon>Acanthocheilonema</taxon>
    </lineage>
</organism>
<dbReference type="InterPro" id="IPR006630">
    <property type="entry name" value="La_HTH"/>
</dbReference>
<protein>
    <recommendedName>
        <fullName evidence="5">HTH La-type RNA-binding domain-containing protein</fullName>
    </recommendedName>
</protein>
<evidence type="ECO:0000256" key="1">
    <source>
        <dbReference type="ARBA" id="ARBA00022553"/>
    </source>
</evidence>
<dbReference type="GO" id="GO:0010494">
    <property type="term" value="C:cytoplasmic stress granule"/>
    <property type="evidence" value="ECO:0007669"/>
    <property type="project" value="TreeGrafter"/>
</dbReference>
<feature type="compositionally biased region" description="Polar residues" evidence="4">
    <location>
        <begin position="464"/>
        <end position="477"/>
    </location>
</feature>
<dbReference type="InterPro" id="IPR058699">
    <property type="entry name" value="RRM_LARP4/4B"/>
</dbReference>
<dbReference type="SUPFAM" id="SSF46785">
    <property type="entry name" value="Winged helix' DNA-binding domain"/>
    <property type="match status" value="1"/>
</dbReference>
<dbReference type="GO" id="GO:0005829">
    <property type="term" value="C:cytosol"/>
    <property type="evidence" value="ECO:0007669"/>
    <property type="project" value="TreeGrafter"/>
</dbReference>
<evidence type="ECO:0000259" key="5">
    <source>
        <dbReference type="PROSITE" id="PS50961"/>
    </source>
</evidence>
<dbReference type="GO" id="GO:0003730">
    <property type="term" value="F:mRNA 3'-UTR binding"/>
    <property type="evidence" value="ECO:0007669"/>
    <property type="project" value="TreeGrafter"/>
</dbReference>
<feature type="region of interest" description="Disordered" evidence="4">
    <location>
        <begin position="397"/>
        <end position="434"/>
    </location>
</feature>
<dbReference type="InterPro" id="IPR036390">
    <property type="entry name" value="WH_DNA-bd_sf"/>
</dbReference>
<name>A0A498SFZ3_ACAVI</name>
<dbReference type="GO" id="GO:0045727">
    <property type="term" value="P:positive regulation of translation"/>
    <property type="evidence" value="ECO:0007669"/>
    <property type="project" value="TreeGrafter"/>
</dbReference>
<feature type="region of interest" description="Disordered" evidence="4">
    <location>
        <begin position="588"/>
        <end position="608"/>
    </location>
</feature>
<reference evidence="6 7" key="1">
    <citation type="submission" date="2018-08" db="EMBL/GenBank/DDBJ databases">
        <authorList>
            <person name="Laetsch R D."/>
            <person name="Stevens L."/>
            <person name="Kumar S."/>
            <person name="Blaxter L. M."/>
        </authorList>
    </citation>
    <scope>NUCLEOTIDE SEQUENCE [LARGE SCALE GENOMIC DNA]</scope>
</reference>
<dbReference type="SMART" id="SM00715">
    <property type="entry name" value="LA"/>
    <property type="match status" value="1"/>
</dbReference>
<sequence>MAVINEQGEPGAFFMCTETSPRCYIIQRVNSNNIDRMLDDMMVPSGECDTPPTPMLPWWFTAECENQLLAASDPPLMQMPMNISATLPVPPPPLPPPPPSLSRVASPTQQIVSTAPVSQSPEQIKQQLKAQLEYYFSRENLMTDRFLRCQMDNDQYVPIQIIANFPKVKRLTNDYNLVVKVLRESSQVQVDEEGQRVRAVSKRCTIILREIPESTDEKEVASMFVGAPSYLSLQYGLNNSWYVTFESEEATERAFLHLQNLGKTFNNKPICARIKTGGAPYSEPLNLITDRSPSAVPSEISGDPIVSVPVAPTPSPCSSDSFDLGQILASYGYVPCATFKPGTTVVYITSVTSNRSVNHNRLRGAGTTGLNNSNFRGSSSRVRTGFVYNQRVCTSDHRDFSTSNNYQHGGGRRNKNHGDAHRDGYRDRNNDSLTFVRPRGRQNRLNNFYSGRFFIGTVRSRTLAESQKSNQNGNIQQRYDRDQSSGRSTQTRQQRRKQKDMSFPGTLSGNNKSVTCPPVICLPSEEGKRSEEQQCCSKAIDDDSKLERSNSRKTADTEYSFEEGAFPCLSEEISPVVEVKESKLRSKPTFSSVAAGKREGKKETKERKSYAQTLKQNNGVEMAVCCVSGVNMTAFTCCNIAHLLTTHFRIPDPSTGGVLNAFNQ</sequence>
<dbReference type="InterPro" id="IPR045180">
    <property type="entry name" value="La_dom_prot"/>
</dbReference>
<keyword evidence="2 3" id="KW-0694">RNA-binding</keyword>
<evidence type="ECO:0000313" key="7">
    <source>
        <dbReference type="Proteomes" id="UP000276991"/>
    </source>
</evidence>
<dbReference type="Pfam" id="PF26088">
    <property type="entry name" value="RRM_LARP4"/>
    <property type="match status" value="1"/>
</dbReference>
<dbReference type="Proteomes" id="UP000276991">
    <property type="component" value="Unassembled WGS sequence"/>
</dbReference>
<dbReference type="CDD" id="cd12430">
    <property type="entry name" value="RRM_LARP4_5_like"/>
    <property type="match status" value="1"/>
</dbReference>
<feature type="compositionally biased region" description="Basic and acidic residues" evidence="4">
    <location>
        <begin position="416"/>
        <end position="430"/>
    </location>
</feature>
<dbReference type="SUPFAM" id="SSF54928">
    <property type="entry name" value="RNA-binding domain, RBD"/>
    <property type="match status" value="1"/>
</dbReference>
<gene>
    <name evidence="6" type="ORF">NAV_LOCUS5937</name>
</gene>
<dbReference type="PANTHER" id="PTHR22792:SF131">
    <property type="entry name" value="LA-RELATED PROTEIN LARP4B"/>
    <property type="match status" value="1"/>
</dbReference>
<evidence type="ECO:0000313" key="6">
    <source>
        <dbReference type="EMBL" id="VBB31146.1"/>
    </source>
</evidence>
<dbReference type="OrthoDB" id="10046764at2759"/>
<dbReference type="PANTHER" id="PTHR22792">
    <property type="entry name" value="LUPUS LA PROTEIN-RELATED"/>
    <property type="match status" value="1"/>
</dbReference>
<evidence type="ECO:0000256" key="2">
    <source>
        <dbReference type="ARBA" id="ARBA00022884"/>
    </source>
</evidence>
<feature type="region of interest" description="Disordered" evidence="4">
    <location>
        <begin position="464"/>
        <end position="516"/>
    </location>
</feature>
<keyword evidence="1" id="KW-0597">Phosphoprotein</keyword>
<proteinExistence type="predicted"/>
<accession>A0A498SFZ3</accession>
<evidence type="ECO:0000256" key="3">
    <source>
        <dbReference type="PROSITE-ProRule" id="PRU00332"/>
    </source>
</evidence>
<evidence type="ECO:0000256" key="4">
    <source>
        <dbReference type="SAM" id="MobiDB-lite"/>
    </source>
</evidence>
<keyword evidence="7" id="KW-1185">Reference proteome</keyword>
<dbReference type="Pfam" id="PF05383">
    <property type="entry name" value="La"/>
    <property type="match status" value="1"/>
</dbReference>
<feature type="compositionally biased region" description="Basic and acidic residues" evidence="4">
    <location>
        <begin position="596"/>
        <end position="608"/>
    </location>
</feature>
<feature type="compositionally biased region" description="Polar residues" evidence="4">
    <location>
        <begin position="505"/>
        <end position="514"/>
    </location>
</feature>
<dbReference type="InterPro" id="IPR036388">
    <property type="entry name" value="WH-like_DNA-bd_sf"/>
</dbReference>
<dbReference type="InterPro" id="IPR035979">
    <property type="entry name" value="RBD_domain_sf"/>
</dbReference>
<dbReference type="AlphaFoldDB" id="A0A498SFZ3"/>
<dbReference type="EMBL" id="UPTC01001122">
    <property type="protein sequence ID" value="VBB31146.1"/>
    <property type="molecule type" value="Genomic_DNA"/>
</dbReference>
<dbReference type="STRING" id="6277.A0A498SFZ3"/>
<dbReference type="PROSITE" id="PS50961">
    <property type="entry name" value="HTH_LA"/>
    <property type="match status" value="1"/>
</dbReference>